<dbReference type="Pfam" id="PF23202">
    <property type="entry name" value="PAH_ZNF598"/>
    <property type="match status" value="1"/>
</dbReference>
<proteinExistence type="inferred from homology"/>
<evidence type="ECO:0000313" key="15">
    <source>
        <dbReference type="EMBL" id="CZT18367.1"/>
    </source>
</evidence>
<keyword evidence="9 12" id="KW-0863">Zinc-finger</keyword>
<dbReference type="Pfam" id="PF25447">
    <property type="entry name" value="RING_ZNF598"/>
    <property type="match status" value="1"/>
</dbReference>
<dbReference type="PANTHER" id="PTHR22938">
    <property type="entry name" value="ZINC FINGER PROTEIN 598"/>
    <property type="match status" value="1"/>
</dbReference>
<organism evidence="15 16">
    <name type="scientific">Ramularia collo-cygni</name>
    <dbReference type="NCBI Taxonomy" id="112498"/>
    <lineage>
        <taxon>Eukaryota</taxon>
        <taxon>Fungi</taxon>
        <taxon>Dikarya</taxon>
        <taxon>Ascomycota</taxon>
        <taxon>Pezizomycotina</taxon>
        <taxon>Dothideomycetes</taxon>
        <taxon>Dothideomycetidae</taxon>
        <taxon>Mycosphaerellales</taxon>
        <taxon>Mycosphaerellaceae</taxon>
        <taxon>Ramularia</taxon>
    </lineage>
</organism>
<comment type="catalytic activity">
    <reaction evidence="1">
        <text>S-ubiquitinyl-[E2 ubiquitin-conjugating enzyme]-L-cysteine + [acceptor protein]-L-lysine = [E2 ubiquitin-conjugating enzyme]-L-cysteine + N(6)-ubiquitinyl-[acceptor protein]-L-lysine.</text>
        <dbReference type="EC" id="2.3.2.27"/>
    </reaction>
</comment>
<evidence type="ECO:0000256" key="7">
    <source>
        <dbReference type="ARBA" id="ARBA00022679"/>
    </source>
</evidence>
<evidence type="ECO:0000256" key="9">
    <source>
        <dbReference type="ARBA" id="ARBA00022771"/>
    </source>
</evidence>
<dbReference type="GO" id="GO:0005737">
    <property type="term" value="C:cytoplasm"/>
    <property type="evidence" value="ECO:0007669"/>
    <property type="project" value="UniProtKB-SubCell"/>
</dbReference>
<keyword evidence="7" id="KW-0808">Transferase</keyword>
<feature type="region of interest" description="Disordered" evidence="13">
    <location>
        <begin position="419"/>
        <end position="462"/>
    </location>
</feature>
<feature type="compositionally biased region" description="Low complexity" evidence="13">
    <location>
        <begin position="802"/>
        <end position="817"/>
    </location>
</feature>
<dbReference type="InterPro" id="IPR013087">
    <property type="entry name" value="Znf_C2H2_type"/>
</dbReference>
<dbReference type="CDD" id="cd16615">
    <property type="entry name" value="RING-HC_ZNF598"/>
    <property type="match status" value="1"/>
</dbReference>
<sequence length="834" mass="89295">MSTENPTMDGGAAVMSDQNRGGRGGRGREARGGRGARGGGGHAEGSHQGMPNERGIQTYGDSNGDGLTRGRGRGRGRGGGAGRGRGNRDRAGSHSQLAAAGSHPDRTTVLPPPQPGGEGVSGARLTRDAAGIQGESGGVDGGQDGDDVEAEVCFICASPVSHNSVAPCNHRTCHICALRLRALYKTKACAHCRAEAANVIFTDDAEKRYEDFKPSDFDQQDKNLGISYEKPEIFEDTVLLLRYNCPDQDCDVACLGWPDLHRHVRSLHQKVMCDLCTRNKKVFTHEHELFTQQELKKHEKFGDDNPGAIDQSGFKGHPECGFCRKRFYGDDELFVHCRERHERCHLCDRRTGGQTPAYFVDYKALEQHFTRDHFPCLDQECQEKKFVVFDSQMDLKAHQLESHPNGMSKDVRRDARRVDLSNFDYRPQYEEPQRGGGRGGRRAGRGRDPNAEHTPAVSSGHLTRAEAAYQREREIHSAQSVSSRSFGGQLSAAPAVQNVARPANAQRANNFEAPPPATGSAQASAATSPRIPAEAAALTPQEQARRVRHAAVTERASTLLRNDAGKMNEFRERVSAFRKDAVSAGDLIDAFFALFDTNSEELGKLVKELAEIFEIPAKRDNLLRAWGDWKAINEDYPTLPGQAAASGSSSAAVLGHGVGTSRVLKLKSSTAQSSRSTVGKSASWGTASGSGAASSSNPFPSLPARKDGAAPRGTVSGSGWLAIRPAASSSSSSHAPSPATSSRPSPAPSRQQSSVSLAKNAFPALPAAKKPTSTLFAPGYTGRGIIRNNTHNQTAANAWGGSASDAAPPAVEESAPSRGNKGKGKKGQVLFQWG</sequence>
<keyword evidence="6" id="KW-0597">Phosphoprotein</keyword>
<dbReference type="GO" id="GO:0008270">
    <property type="term" value="F:zinc ion binding"/>
    <property type="evidence" value="ECO:0007669"/>
    <property type="project" value="UniProtKB-KW"/>
</dbReference>
<dbReference type="AlphaFoldDB" id="A0A2D3V145"/>
<dbReference type="GeneID" id="35599388"/>
<dbReference type="PROSITE" id="PS50089">
    <property type="entry name" value="ZF_RING_2"/>
    <property type="match status" value="1"/>
</dbReference>
<dbReference type="RefSeq" id="XP_023625257.1">
    <property type="nucleotide sequence ID" value="XM_023769489.1"/>
</dbReference>
<dbReference type="Proteomes" id="UP000225277">
    <property type="component" value="Unassembled WGS sequence"/>
</dbReference>
<evidence type="ECO:0000256" key="12">
    <source>
        <dbReference type="PROSITE-ProRule" id="PRU00175"/>
    </source>
</evidence>
<keyword evidence="8" id="KW-0479">Metal-binding</keyword>
<keyword evidence="5" id="KW-0963">Cytoplasm</keyword>
<dbReference type="STRING" id="112498.A0A2D3V145"/>
<dbReference type="PROSITE" id="PS00028">
    <property type="entry name" value="ZINC_FINGER_C2H2_1"/>
    <property type="match status" value="2"/>
</dbReference>
<dbReference type="GO" id="GO:0061630">
    <property type="term" value="F:ubiquitin protein ligase activity"/>
    <property type="evidence" value="ECO:0007669"/>
    <property type="project" value="UniProtKB-EC"/>
</dbReference>
<dbReference type="InterPro" id="IPR057634">
    <property type="entry name" value="PAH_ZNF598/HEL2"/>
</dbReference>
<dbReference type="OrthoDB" id="3838338at2759"/>
<dbReference type="PANTHER" id="PTHR22938:SF0">
    <property type="entry name" value="E3 UBIQUITIN-PROTEIN LIGASE ZNF598"/>
    <property type="match status" value="1"/>
</dbReference>
<dbReference type="EMBL" id="FJUY01000005">
    <property type="protein sequence ID" value="CZT18367.1"/>
    <property type="molecule type" value="Genomic_DNA"/>
</dbReference>
<feature type="domain" description="RING-type" evidence="14">
    <location>
        <begin position="153"/>
        <end position="193"/>
    </location>
</feature>
<evidence type="ECO:0000313" key="16">
    <source>
        <dbReference type="Proteomes" id="UP000225277"/>
    </source>
</evidence>
<gene>
    <name evidence="15" type="ORF">RCC_04211</name>
</gene>
<dbReference type="GO" id="GO:0072344">
    <property type="term" value="P:rescue of stalled ribosome"/>
    <property type="evidence" value="ECO:0007669"/>
    <property type="project" value="InterPro"/>
</dbReference>
<evidence type="ECO:0000256" key="11">
    <source>
        <dbReference type="ARBA" id="ARBA00035113"/>
    </source>
</evidence>
<evidence type="ECO:0000256" key="2">
    <source>
        <dbReference type="ARBA" id="ARBA00004496"/>
    </source>
</evidence>
<comment type="subcellular location">
    <subcellularLocation>
        <location evidence="2">Cytoplasm</location>
    </subcellularLocation>
</comment>
<dbReference type="InterPro" id="IPR044288">
    <property type="entry name" value="ZNF598/HEL2"/>
</dbReference>
<evidence type="ECO:0000256" key="8">
    <source>
        <dbReference type="ARBA" id="ARBA00022723"/>
    </source>
</evidence>
<dbReference type="GO" id="GO:0043022">
    <property type="term" value="F:ribosome binding"/>
    <property type="evidence" value="ECO:0007669"/>
    <property type="project" value="TreeGrafter"/>
</dbReference>
<evidence type="ECO:0000256" key="1">
    <source>
        <dbReference type="ARBA" id="ARBA00000900"/>
    </source>
</evidence>
<feature type="compositionally biased region" description="Polar residues" evidence="13">
    <location>
        <begin position="667"/>
        <end position="678"/>
    </location>
</feature>
<dbReference type="Pfam" id="PF23230">
    <property type="entry name" value="zf-C2H2_13"/>
    <property type="match status" value="1"/>
</dbReference>
<dbReference type="InterPro" id="IPR001841">
    <property type="entry name" value="Znf_RING"/>
</dbReference>
<evidence type="ECO:0000256" key="4">
    <source>
        <dbReference type="ARBA" id="ARBA00012483"/>
    </source>
</evidence>
<keyword evidence="15" id="KW-0436">Ligase</keyword>
<dbReference type="SUPFAM" id="SSF57850">
    <property type="entry name" value="RING/U-box"/>
    <property type="match status" value="1"/>
</dbReference>
<reference evidence="15 16" key="1">
    <citation type="submission" date="2016-03" db="EMBL/GenBank/DDBJ databases">
        <authorList>
            <person name="Ploux O."/>
        </authorList>
    </citation>
    <scope>NUCLEOTIDE SEQUENCE [LARGE SCALE GENOMIC DNA]</scope>
    <source>
        <strain evidence="15 16">URUG2</strain>
    </source>
</reference>
<keyword evidence="16" id="KW-1185">Reference proteome</keyword>
<keyword evidence="10" id="KW-0862">Zinc</keyword>
<feature type="region of interest" description="Disordered" evidence="13">
    <location>
        <begin position="508"/>
        <end position="531"/>
    </location>
</feature>
<feature type="region of interest" description="Disordered" evidence="13">
    <location>
        <begin position="1"/>
        <end position="123"/>
    </location>
</feature>
<feature type="compositionally biased region" description="Low complexity" evidence="13">
    <location>
        <begin position="679"/>
        <end position="696"/>
    </location>
</feature>
<feature type="compositionally biased region" description="Low complexity" evidence="13">
    <location>
        <begin position="722"/>
        <end position="756"/>
    </location>
</feature>
<dbReference type="SMART" id="SM00355">
    <property type="entry name" value="ZnF_C2H2"/>
    <property type="match status" value="4"/>
</dbReference>
<dbReference type="GO" id="GO:0016567">
    <property type="term" value="P:protein ubiquitination"/>
    <property type="evidence" value="ECO:0007669"/>
    <property type="project" value="TreeGrafter"/>
</dbReference>
<feature type="compositionally biased region" description="Low complexity" evidence="13">
    <location>
        <begin position="518"/>
        <end position="529"/>
    </location>
</feature>
<protein>
    <recommendedName>
        <fullName evidence="4">RING-type E3 ubiquitin transferase</fullName>
        <ecNumber evidence="4">2.3.2.27</ecNumber>
    </recommendedName>
</protein>
<evidence type="ECO:0000256" key="13">
    <source>
        <dbReference type="SAM" id="MobiDB-lite"/>
    </source>
</evidence>
<name>A0A2D3V145_9PEZI</name>
<evidence type="ECO:0000256" key="10">
    <source>
        <dbReference type="ARBA" id="ARBA00022833"/>
    </source>
</evidence>
<evidence type="ECO:0000256" key="5">
    <source>
        <dbReference type="ARBA" id="ARBA00022490"/>
    </source>
</evidence>
<comment type="pathway">
    <text evidence="3">Protein modification; protein ubiquitination.</text>
</comment>
<dbReference type="EC" id="2.3.2.27" evidence="4"/>
<comment type="similarity">
    <text evidence="11">Belongs to the ZNF598/HEL2 family.</text>
</comment>
<feature type="compositionally biased region" description="Gly residues" evidence="13">
    <location>
        <begin position="33"/>
        <end position="43"/>
    </location>
</feature>
<accession>A0A2D3V145</accession>
<dbReference type="InterPro" id="IPR056437">
    <property type="entry name" value="Znf-C2H2_ZNF598/HEL2"/>
</dbReference>
<dbReference type="InterPro" id="IPR041888">
    <property type="entry name" value="RING-HC_ZNF598/HEL2"/>
</dbReference>
<dbReference type="GO" id="GO:0016874">
    <property type="term" value="F:ligase activity"/>
    <property type="evidence" value="ECO:0007669"/>
    <property type="project" value="UniProtKB-KW"/>
</dbReference>
<feature type="region of interest" description="Disordered" evidence="13">
    <location>
        <begin position="795"/>
        <end position="834"/>
    </location>
</feature>
<feature type="region of interest" description="Disordered" evidence="13">
    <location>
        <begin position="666"/>
        <end position="756"/>
    </location>
</feature>
<evidence type="ECO:0000259" key="14">
    <source>
        <dbReference type="PROSITE" id="PS50089"/>
    </source>
</evidence>
<evidence type="ECO:0000256" key="3">
    <source>
        <dbReference type="ARBA" id="ARBA00004906"/>
    </source>
</evidence>
<evidence type="ECO:0000256" key="6">
    <source>
        <dbReference type="ARBA" id="ARBA00022553"/>
    </source>
</evidence>